<proteinExistence type="predicted"/>
<gene>
    <name evidence="1" type="ORF">SS37A_20500</name>
</gene>
<dbReference type="EMBL" id="AP027142">
    <property type="protein sequence ID" value="BDV34521.1"/>
    <property type="molecule type" value="Genomic_DNA"/>
</dbReference>
<organism evidence="1 2">
    <name type="scientific">Methylocystis iwaonis</name>
    <dbReference type="NCBI Taxonomy" id="2885079"/>
    <lineage>
        <taxon>Bacteria</taxon>
        <taxon>Pseudomonadati</taxon>
        <taxon>Pseudomonadota</taxon>
        <taxon>Alphaproteobacteria</taxon>
        <taxon>Hyphomicrobiales</taxon>
        <taxon>Methylocystaceae</taxon>
        <taxon>Methylocystis</taxon>
    </lineage>
</organism>
<keyword evidence="2" id="KW-1185">Reference proteome</keyword>
<protein>
    <recommendedName>
        <fullName evidence="3">Addiction module antitoxin RelB</fullName>
    </recommendedName>
</protein>
<dbReference type="RefSeq" id="WP_281927712.1">
    <property type="nucleotide sequence ID" value="NZ_AP027142.1"/>
</dbReference>
<reference evidence="1 2" key="1">
    <citation type="journal article" date="2023" name="Int. J. Syst. Evol. Microbiol.">
        <title>Methylocystis iwaonis sp. nov., a type II methane-oxidizing bacterium from surface soil of a rice paddy field in Japan, and emended description of the genus Methylocystis (ex Whittenbury et al. 1970) Bowman et al. 1993.</title>
        <authorList>
            <person name="Kaise H."/>
            <person name="Sawadogo J.B."/>
            <person name="Alam M.S."/>
            <person name="Ueno C."/>
            <person name="Dianou D."/>
            <person name="Shinjo R."/>
            <person name="Asakawa S."/>
        </authorList>
    </citation>
    <scope>NUCLEOTIDE SEQUENCE [LARGE SCALE GENOMIC DNA]</scope>
    <source>
        <strain evidence="1 2">SS37A-Re</strain>
    </source>
</reference>
<name>A0ABM8E9G0_9HYPH</name>
<dbReference type="Proteomes" id="UP001317629">
    <property type="component" value="Chromosome"/>
</dbReference>
<evidence type="ECO:0000313" key="1">
    <source>
        <dbReference type="EMBL" id="BDV34521.1"/>
    </source>
</evidence>
<accession>A0ABM8E9G0</accession>
<evidence type="ECO:0000313" key="2">
    <source>
        <dbReference type="Proteomes" id="UP001317629"/>
    </source>
</evidence>
<evidence type="ECO:0008006" key="3">
    <source>
        <dbReference type="Google" id="ProtNLM"/>
    </source>
</evidence>
<sequence length="78" mass="8269">MTRLLEKAIDKVRDLPAAEQDALAMLILDAIEAGARPAPLDAETIAALEESLAQARRGEFASDEAAAALFLSVQCDDT</sequence>